<sequence>MAREEAIFGEEHIRVDALETGHLDGFIARSSKSISTRRSTSREETFWPRGCTQLFVDVRGSSGLCNTIVVVCGPSGLPEVAALGHKSAKETEMATRRVHATSRLLLAC</sequence>
<gene>
    <name evidence="1" type="ORF">CRG98_003632</name>
</gene>
<dbReference type="EMBL" id="PGOL01000134">
    <property type="protein sequence ID" value="PKI75974.1"/>
    <property type="molecule type" value="Genomic_DNA"/>
</dbReference>
<protein>
    <submittedName>
        <fullName evidence="1">Uncharacterized protein</fullName>
    </submittedName>
</protein>
<accession>A0A2I0L5K8</accession>
<organism evidence="1 2">
    <name type="scientific">Punica granatum</name>
    <name type="common">Pomegranate</name>
    <dbReference type="NCBI Taxonomy" id="22663"/>
    <lineage>
        <taxon>Eukaryota</taxon>
        <taxon>Viridiplantae</taxon>
        <taxon>Streptophyta</taxon>
        <taxon>Embryophyta</taxon>
        <taxon>Tracheophyta</taxon>
        <taxon>Spermatophyta</taxon>
        <taxon>Magnoliopsida</taxon>
        <taxon>eudicotyledons</taxon>
        <taxon>Gunneridae</taxon>
        <taxon>Pentapetalae</taxon>
        <taxon>rosids</taxon>
        <taxon>malvids</taxon>
        <taxon>Myrtales</taxon>
        <taxon>Lythraceae</taxon>
        <taxon>Punica</taxon>
    </lineage>
</organism>
<evidence type="ECO:0000313" key="1">
    <source>
        <dbReference type="EMBL" id="PKI75974.1"/>
    </source>
</evidence>
<evidence type="ECO:0000313" key="2">
    <source>
        <dbReference type="Proteomes" id="UP000233551"/>
    </source>
</evidence>
<name>A0A2I0L5K8_PUNGR</name>
<reference evidence="1 2" key="1">
    <citation type="submission" date="2017-11" db="EMBL/GenBank/DDBJ databases">
        <title>De-novo sequencing of pomegranate (Punica granatum L.) genome.</title>
        <authorList>
            <person name="Akparov Z."/>
            <person name="Amiraslanov A."/>
            <person name="Hajiyeva S."/>
            <person name="Abbasov M."/>
            <person name="Kaur K."/>
            <person name="Hamwieh A."/>
            <person name="Solovyev V."/>
            <person name="Salamov A."/>
            <person name="Braich B."/>
            <person name="Kosarev P."/>
            <person name="Mahmoud A."/>
            <person name="Hajiyev E."/>
            <person name="Babayeva S."/>
            <person name="Izzatullayeva V."/>
            <person name="Mammadov A."/>
            <person name="Mammadov A."/>
            <person name="Sharifova S."/>
            <person name="Ojaghi J."/>
            <person name="Eynullazada K."/>
            <person name="Bayramov B."/>
            <person name="Abdulazimova A."/>
            <person name="Shahmuradov I."/>
        </authorList>
    </citation>
    <scope>NUCLEOTIDE SEQUENCE [LARGE SCALE GENOMIC DNA]</scope>
    <source>
        <strain evidence="2">cv. AG2017</strain>
        <tissue evidence="1">Leaf</tissue>
    </source>
</reference>
<dbReference type="AlphaFoldDB" id="A0A2I0L5K8"/>
<proteinExistence type="predicted"/>
<dbReference type="Proteomes" id="UP000233551">
    <property type="component" value="Unassembled WGS sequence"/>
</dbReference>
<comment type="caution">
    <text evidence="1">The sequence shown here is derived from an EMBL/GenBank/DDBJ whole genome shotgun (WGS) entry which is preliminary data.</text>
</comment>
<keyword evidence="2" id="KW-1185">Reference proteome</keyword>